<reference evidence="2" key="1">
    <citation type="journal article" date="2015" name="Nature">
        <title>Complex archaea that bridge the gap between prokaryotes and eukaryotes.</title>
        <authorList>
            <person name="Spang A."/>
            <person name="Saw J.H."/>
            <person name="Jorgensen S.L."/>
            <person name="Zaremba-Niedzwiedzka K."/>
            <person name="Martijn J."/>
            <person name="Lind A.E."/>
            <person name="van Eijk R."/>
            <person name="Schleper C."/>
            <person name="Guy L."/>
            <person name="Ettema T.J."/>
        </authorList>
    </citation>
    <scope>NUCLEOTIDE SEQUENCE</scope>
</reference>
<dbReference type="PANTHER" id="PTHR38109">
    <property type="entry name" value="PROTEIN YCGL"/>
    <property type="match status" value="1"/>
</dbReference>
<dbReference type="PROSITE" id="PS51648">
    <property type="entry name" value="YCGL"/>
    <property type="match status" value="1"/>
</dbReference>
<accession>A0A0F9NAN1</accession>
<comment type="caution">
    <text evidence="2">The sequence shown here is derived from an EMBL/GenBank/DDBJ whole genome shotgun (WGS) entry which is preliminary data.</text>
</comment>
<proteinExistence type="inferred from homology"/>
<evidence type="ECO:0000259" key="1">
    <source>
        <dbReference type="PROSITE" id="PS51648"/>
    </source>
</evidence>
<feature type="domain" description="YcgL" evidence="1">
    <location>
        <begin position="5"/>
        <end position="89"/>
    </location>
</feature>
<name>A0A0F9NAN1_9ZZZZ</name>
<dbReference type="HAMAP" id="MF_01866">
    <property type="entry name" value="UPF0745"/>
    <property type="match status" value="1"/>
</dbReference>
<dbReference type="EMBL" id="LAZR01003598">
    <property type="protein sequence ID" value="KKN16605.1"/>
    <property type="molecule type" value="Genomic_DNA"/>
</dbReference>
<dbReference type="InterPro" id="IPR038068">
    <property type="entry name" value="YcgL-like_sf"/>
</dbReference>
<dbReference type="Gene3D" id="3.10.510.20">
    <property type="entry name" value="YcgL domain"/>
    <property type="match status" value="1"/>
</dbReference>
<dbReference type="InterPro" id="IPR027354">
    <property type="entry name" value="YcgL_dom"/>
</dbReference>
<dbReference type="SUPFAM" id="SSF160191">
    <property type="entry name" value="YcgL-like"/>
    <property type="match status" value="1"/>
</dbReference>
<sequence>MKDREFVSVFRSSKKSDTYIYVRRGQVWDELPESLRDIFGKPIHSMDLILTPERKLARTTGEQVLNTIADKDFFLQMPEERDGYVVDFRTKPGLRNS</sequence>
<organism evidence="2">
    <name type="scientific">marine sediment metagenome</name>
    <dbReference type="NCBI Taxonomy" id="412755"/>
    <lineage>
        <taxon>unclassified sequences</taxon>
        <taxon>metagenomes</taxon>
        <taxon>ecological metagenomes</taxon>
    </lineage>
</organism>
<evidence type="ECO:0000313" key="2">
    <source>
        <dbReference type="EMBL" id="KKN16605.1"/>
    </source>
</evidence>
<gene>
    <name evidence="2" type="ORF">LCGC14_0974170</name>
</gene>
<protein>
    <recommendedName>
        <fullName evidence="1">YcgL domain-containing protein</fullName>
    </recommendedName>
</protein>
<dbReference type="PANTHER" id="PTHR38109:SF1">
    <property type="entry name" value="PROTEIN YCGL"/>
    <property type="match status" value="1"/>
</dbReference>
<dbReference type="AlphaFoldDB" id="A0A0F9NAN1"/>
<dbReference type="Pfam" id="PF05166">
    <property type="entry name" value="YcgL"/>
    <property type="match status" value="1"/>
</dbReference>